<evidence type="ECO:0000313" key="1">
    <source>
        <dbReference type="EMBL" id="VDK57192.1"/>
    </source>
</evidence>
<proteinExistence type="predicted"/>
<reference evidence="3" key="1">
    <citation type="submission" date="2016-06" db="UniProtKB">
        <authorList>
            <consortium name="WormBaseParasite"/>
        </authorList>
    </citation>
    <scope>IDENTIFICATION</scope>
</reference>
<dbReference type="Proteomes" id="UP000271098">
    <property type="component" value="Unassembled WGS sequence"/>
</dbReference>
<dbReference type="AlphaFoldDB" id="A0A183DEF6"/>
<dbReference type="EMBL" id="UYRT01017780">
    <property type="protein sequence ID" value="VDK57192.1"/>
    <property type="molecule type" value="Genomic_DNA"/>
</dbReference>
<sequence>MLDMKRLEHSRLIRFNVSAEQNSADLAVVVLLLSSDPDEVMRQRRKQSQPKFIHPWRRDMNIIPANFFYIFPLRYEN</sequence>
<organism evidence="3">
    <name type="scientific">Gongylonema pulchrum</name>
    <dbReference type="NCBI Taxonomy" id="637853"/>
    <lineage>
        <taxon>Eukaryota</taxon>
        <taxon>Metazoa</taxon>
        <taxon>Ecdysozoa</taxon>
        <taxon>Nematoda</taxon>
        <taxon>Chromadorea</taxon>
        <taxon>Rhabditida</taxon>
        <taxon>Spirurina</taxon>
        <taxon>Spiruromorpha</taxon>
        <taxon>Spiruroidea</taxon>
        <taxon>Gongylonematidae</taxon>
        <taxon>Gongylonema</taxon>
    </lineage>
</organism>
<gene>
    <name evidence="1" type="ORF">GPUH_LOCUS7096</name>
</gene>
<dbReference type="WBParaSite" id="GPUH_0000710601-mRNA-1">
    <property type="protein sequence ID" value="GPUH_0000710601-mRNA-1"/>
    <property type="gene ID" value="GPUH_0000710601"/>
</dbReference>
<evidence type="ECO:0000313" key="3">
    <source>
        <dbReference type="WBParaSite" id="GPUH_0000710601-mRNA-1"/>
    </source>
</evidence>
<reference evidence="1 2" key="2">
    <citation type="submission" date="2018-11" db="EMBL/GenBank/DDBJ databases">
        <authorList>
            <consortium name="Pathogen Informatics"/>
        </authorList>
    </citation>
    <scope>NUCLEOTIDE SEQUENCE [LARGE SCALE GENOMIC DNA]</scope>
</reference>
<keyword evidence="2" id="KW-1185">Reference proteome</keyword>
<protein>
    <submittedName>
        <fullName evidence="1 3">Uncharacterized protein</fullName>
    </submittedName>
</protein>
<accession>A0A183DEF6</accession>
<name>A0A183DEF6_9BILA</name>
<evidence type="ECO:0000313" key="2">
    <source>
        <dbReference type="Proteomes" id="UP000271098"/>
    </source>
</evidence>